<feature type="region of interest" description="Disordered" evidence="4">
    <location>
        <begin position="237"/>
        <end position="259"/>
    </location>
</feature>
<protein>
    <recommendedName>
        <fullName evidence="3">2-C-methyl-D-erythritol 4-phosphate cytidylyltransferase</fullName>
        <ecNumber evidence="3">2.7.7.60</ecNumber>
    </recommendedName>
    <alternativeName>
        <fullName evidence="3">4-diphosphocytidyl-2C-methyl-D-erythritol synthase</fullName>
    </alternativeName>
    <alternativeName>
        <fullName evidence="3">MEP cytidylyltransferase</fullName>
        <shortName evidence="3">MCT</shortName>
    </alternativeName>
</protein>
<dbReference type="InterPro" id="IPR001228">
    <property type="entry name" value="IspD"/>
</dbReference>
<dbReference type="Pfam" id="PF01128">
    <property type="entry name" value="IspD"/>
    <property type="match status" value="1"/>
</dbReference>
<evidence type="ECO:0000313" key="6">
    <source>
        <dbReference type="Proteomes" id="UP000318741"/>
    </source>
</evidence>
<organism evidence="5 6">
    <name type="scientific">Alienimonas californiensis</name>
    <dbReference type="NCBI Taxonomy" id="2527989"/>
    <lineage>
        <taxon>Bacteria</taxon>
        <taxon>Pseudomonadati</taxon>
        <taxon>Planctomycetota</taxon>
        <taxon>Planctomycetia</taxon>
        <taxon>Planctomycetales</taxon>
        <taxon>Planctomycetaceae</taxon>
        <taxon>Alienimonas</taxon>
    </lineage>
</organism>
<accession>A0A517PBZ0</accession>
<reference evidence="5 6" key="1">
    <citation type="submission" date="2019-02" db="EMBL/GenBank/DDBJ databases">
        <title>Deep-cultivation of Planctomycetes and their phenomic and genomic characterization uncovers novel biology.</title>
        <authorList>
            <person name="Wiegand S."/>
            <person name="Jogler M."/>
            <person name="Boedeker C."/>
            <person name="Pinto D."/>
            <person name="Vollmers J."/>
            <person name="Rivas-Marin E."/>
            <person name="Kohn T."/>
            <person name="Peeters S.H."/>
            <person name="Heuer A."/>
            <person name="Rast P."/>
            <person name="Oberbeckmann S."/>
            <person name="Bunk B."/>
            <person name="Jeske O."/>
            <person name="Meyerdierks A."/>
            <person name="Storesund J.E."/>
            <person name="Kallscheuer N."/>
            <person name="Luecker S."/>
            <person name="Lage O.M."/>
            <person name="Pohl T."/>
            <person name="Merkel B.J."/>
            <person name="Hornburger P."/>
            <person name="Mueller R.-W."/>
            <person name="Bruemmer F."/>
            <person name="Labrenz M."/>
            <person name="Spormann A.M."/>
            <person name="Op den Camp H."/>
            <person name="Overmann J."/>
            <person name="Amann R."/>
            <person name="Jetten M.S.M."/>
            <person name="Mascher T."/>
            <person name="Medema M.H."/>
            <person name="Devos D.P."/>
            <person name="Kaster A.-K."/>
            <person name="Ovreas L."/>
            <person name="Rohde M."/>
            <person name="Galperin M.Y."/>
            <person name="Jogler C."/>
        </authorList>
    </citation>
    <scope>NUCLEOTIDE SEQUENCE [LARGE SCALE GENOMIC DNA]</scope>
    <source>
        <strain evidence="5 6">CA12</strain>
    </source>
</reference>
<comment type="catalytic activity">
    <reaction evidence="3">
        <text>2-C-methyl-D-erythritol 4-phosphate + CTP + H(+) = 4-CDP-2-C-methyl-D-erythritol + diphosphate</text>
        <dbReference type="Rhea" id="RHEA:13429"/>
        <dbReference type="ChEBI" id="CHEBI:15378"/>
        <dbReference type="ChEBI" id="CHEBI:33019"/>
        <dbReference type="ChEBI" id="CHEBI:37563"/>
        <dbReference type="ChEBI" id="CHEBI:57823"/>
        <dbReference type="ChEBI" id="CHEBI:58262"/>
        <dbReference type="EC" id="2.7.7.60"/>
    </reaction>
</comment>
<comment type="pathway">
    <text evidence="3">Isoprenoid biosynthesis; isopentenyl diphosphate biosynthesis via DXP pathway; isopentenyl diphosphate from 1-deoxy-D-xylulose 5-phosphate: step 2/6.</text>
</comment>
<evidence type="ECO:0000256" key="2">
    <source>
        <dbReference type="ARBA" id="ARBA00022695"/>
    </source>
</evidence>
<dbReference type="KEGG" id="acaf:CA12_29790"/>
<keyword evidence="3" id="KW-0414">Isoprene biosynthesis</keyword>
<dbReference type="SUPFAM" id="SSF53448">
    <property type="entry name" value="Nucleotide-diphospho-sugar transferases"/>
    <property type="match status" value="1"/>
</dbReference>
<evidence type="ECO:0000256" key="3">
    <source>
        <dbReference type="HAMAP-Rule" id="MF_00108"/>
    </source>
</evidence>
<dbReference type="UniPathway" id="UPA00056">
    <property type="reaction ID" value="UER00093"/>
</dbReference>
<dbReference type="InterPro" id="IPR050088">
    <property type="entry name" value="IspD/TarI_cytidylyltransf_bact"/>
</dbReference>
<dbReference type="PANTHER" id="PTHR32125:SF4">
    <property type="entry name" value="2-C-METHYL-D-ERYTHRITOL 4-PHOSPHATE CYTIDYLYLTRANSFERASE, CHLOROPLASTIC"/>
    <property type="match status" value="1"/>
</dbReference>
<dbReference type="RefSeq" id="WP_165700775.1">
    <property type="nucleotide sequence ID" value="NZ_CP036265.1"/>
</dbReference>
<dbReference type="AlphaFoldDB" id="A0A517PBZ0"/>
<evidence type="ECO:0000256" key="1">
    <source>
        <dbReference type="ARBA" id="ARBA00022679"/>
    </source>
</evidence>
<dbReference type="InterPro" id="IPR034683">
    <property type="entry name" value="IspD/TarI"/>
</dbReference>
<sequence length="259" mass="27190">MTDPTVAVVLPAAGRGSRLGGSVRKAYAELDGVPLWRRSLELFTALPQVVRVVLAVAREDVERFAAENREVFAELNRDGERVLVVAGGAERVDSVAHGIERCGDAELIAVHDAARPLAPREDLAAVFAAAAEQGAALLCTPIASTVKRVRDGRVVETVPRTELWAAQTPQVARAALMRRAFAGRHAGPPATDEAELLERAGIPVAVVRGSARNFKITTPADFALAEALVRAEAASPAEAGAAAEPVHRSPLARGSAARA</sequence>
<name>A0A517PBZ0_9PLAN</name>
<proteinExistence type="inferred from homology"/>
<evidence type="ECO:0000256" key="4">
    <source>
        <dbReference type="SAM" id="MobiDB-lite"/>
    </source>
</evidence>
<dbReference type="EMBL" id="CP036265">
    <property type="protein sequence ID" value="QDT16871.1"/>
    <property type="molecule type" value="Genomic_DNA"/>
</dbReference>
<evidence type="ECO:0000313" key="5">
    <source>
        <dbReference type="EMBL" id="QDT16871.1"/>
    </source>
</evidence>
<dbReference type="GO" id="GO:0050518">
    <property type="term" value="F:2-C-methyl-D-erythritol 4-phosphate cytidylyltransferase activity"/>
    <property type="evidence" value="ECO:0007669"/>
    <property type="project" value="UniProtKB-UniRule"/>
</dbReference>
<feature type="site" description="Positions MEP for the nucleophilic attack" evidence="3">
    <location>
        <position position="160"/>
    </location>
</feature>
<keyword evidence="2 3" id="KW-0548">Nucleotidyltransferase</keyword>
<dbReference type="EC" id="2.7.7.60" evidence="3"/>
<feature type="site" description="Positions MEP for the nucleophilic attack" evidence="3">
    <location>
        <position position="215"/>
    </location>
</feature>
<keyword evidence="1 3" id="KW-0808">Transferase</keyword>
<feature type="site" description="Transition state stabilizer" evidence="3">
    <location>
        <position position="18"/>
    </location>
</feature>
<dbReference type="FunFam" id="3.90.550.10:FF:000003">
    <property type="entry name" value="2-C-methyl-D-erythritol 4-phosphate cytidylyltransferase"/>
    <property type="match status" value="1"/>
</dbReference>
<feature type="site" description="Transition state stabilizer" evidence="3">
    <location>
        <position position="25"/>
    </location>
</feature>
<dbReference type="Gene3D" id="3.90.550.10">
    <property type="entry name" value="Spore Coat Polysaccharide Biosynthesis Protein SpsA, Chain A"/>
    <property type="match status" value="1"/>
</dbReference>
<dbReference type="HAMAP" id="MF_00108">
    <property type="entry name" value="IspD"/>
    <property type="match status" value="1"/>
</dbReference>
<dbReference type="GO" id="GO:0019288">
    <property type="term" value="P:isopentenyl diphosphate biosynthetic process, methylerythritol 4-phosphate pathway"/>
    <property type="evidence" value="ECO:0007669"/>
    <property type="project" value="UniProtKB-UniRule"/>
</dbReference>
<keyword evidence="6" id="KW-1185">Reference proteome</keyword>
<dbReference type="CDD" id="cd02516">
    <property type="entry name" value="CDP-ME_synthetase"/>
    <property type="match status" value="1"/>
</dbReference>
<dbReference type="InterPro" id="IPR029044">
    <property type="entry name" value="Nucleotide-diphossugar_trans"/>
</dbReference>
<gene>
    <name evidence="3 5" type="primary">ispD</name>
    <name evidence="5" type="ORF">CA12_29790</name>
</gene>
<dbReference type="NCBIfam" id="TIGR00453">
    <property type="entry name" value="ispD"/>
    <property type="match status" value="1"/>
</dbReference>
<dbReference type="PANTHER" id="PTHR32125">
    <property type="entry name" value="2-C-METHYL-D-ERYTHRITOL 4-PHOSPHATE CYTIDYLYLTRANSFERASE, CHLOROPLASTIC"/>
    <property type="match status" value="1"/>
</dbReference>
<dbReference type="Proteomes" id="UP000318741">
    <property type="component" value="Chromosome"/>
</dbReference>
<comment type="similarity">
    <text evidence="3">Belongs to the IspD/TarI cytidylyltransferase family. IspD subfamily.</text>
</comment>
<comment type="function">
    <text evidence="3">Catalyzes the formation of 4-diphosphocytidyl-2-C-methyl-D-erythritol from CTP and 2-C-methyl-D-erythritol 4-phosphate (MEP).</text>
</comment>